<sequence length="149" mass="17123">MNHISEEQWKKYVQDEVDLSTRRQYEEHLYRCDQCLELYLHAVAAYEEKLPDVTDPAAFTGQILEKVAEQPKEMQAEAARPFYQRTIVHYTVAAAITVMFMTSGVFHSITTVQSPALAESSPSVTEQLVNKTVAWLNVIEQKNREETDQ</sequence>
<organism evidence="2 3">
    <name type="scientific">Halalkalibacter oceani</name>
    <dbReference type="NCBI Taxonomy" id="1653776"/>
    <lineage>
        <taxon>Bacteria</taxon>
        <taxon>Bacillati</taxon>
        <taxon>Bacillota</taxon>
        <taxon>Bacilli</taxon>
        <taxon>Bacillales</taxon>
        <taxon>Bacillaceae</taxon>
        <taxon>Halalkalibacter</taxon>
    </lineage>
</organism>
<dbReference type="Proteomes" id="UP001139179">
    <property type="component" value="Unassembled WGS sequence"/>
</dbReference>
<accession>A0A9X2DMV0</accession>
<keyword evidence="1" id="KW-1133">Transmembrane helix</keyword>
<evidence type="ECO:0000313" key="3">
    <source>
        <dbReference type="Proteomes" id="UP001139179"/>
    </source>
</evidence>
<keyword evidence="1" id="KW-0812">Transmembrane</keyword>
<comment type="caution">
    <text evidence="2">The sequence shown here is derived from an EMBL/GenBank/DDBJ whole genome shotgun (WGS) entry which is preliminary data.</text>
</comment>
<evidence type="ECO:0008006" key="4">
    <source>
        <dbReference type="Google" id="ProtNLM"/>
    </source>
</evidence>
<feature type="transmembrane region" description="Helical" evidence="1">
    <location>
        <begin position="87"/>
        <end position="106"/>
    </location>
</feature>
<name>A0A9X2DMV0_9BACI</name>
<keyword evidence="3" id="KW-1185">Reference proteome</keyword>
<protein>
    <recommendedName>
        <fullName evidence="4">Zinc-finger domain-containing protein</fullName>
    </recommendedName>
</protein>
<dbReference type="RefSeq" id="WP_251222189.1">
    <property type="nucleotide sequence ID" value="NZ_JAMBOL010000002.1"/>
</dbReference>
<dbReference type="AlphaFoldDB" id="A0A9X2DMV0"/>
<reference evidence="2" key="1">
    <citation type="submission" date="2022-05" db="EMBL/GenBank/DDBJ databases">
        <title>Comparative Genomics of Spacecraft Associated Microbes.</title>
        <authorList>
            <person name="Tran M.T."/>
            <person name="Wright A."/>
            <person name="Seuylemezian A."/>
            <person name="Eisen J."/>
            <person name="Coil D."/>
        </authorList>
    </citation>
    <scope>NUCLEOTIDE SEQUENCE</scope>
    <source>
        <strain evidence="2">214.1.1</strain>
    </source>
</reference>
<evidence type="ECO:0000313" key="2">
    <source>
        <dbReference type="EMBL" id="MCM3713386.1"/>
    </source>
</evidence>
<proteinExistence type="predicted"/>
<evidence type="ECO:0000256" key="1">
    <source>
        <dbReference type="SAM" id="Phobius"/>
    </source>
</evidence>
<gene>
    <name evidence="2" type="ORF">M3202_04755</name>
</gene>
<dbReference type="EMBL" id="JAMBOL010000002">
    <property type="protein sequence ID" value="MCM3713386.1"/>
    <property type="molecule type" value="Genomic_DNA"/>
</dbReference>
<keyword evidence="1" id="KW-0472">Membrane</keyword>